<name>A0A849KA91_9BURK</name>
<sequence>MLKQNALVLEFGRRLTCTRVVPPARTRGAPPCTRNSTAAVVATTVMLEPAQLFW</sequence>
<dbReference type="RefSeq" id="WP_171558436.1">
    <property type="nucleotide sequence ID" value="NZ_JABFCS010000001.1"/>
</dbReference>
<protein>
    <submittedName>
        <fullName evidence="1">Uncharacterized protein</fullName>
    </submittedName>
</protein>
<organism evidence="1 2">
    <name type="scientific">Ramlibacter montanisoli</name>
    <dbReference type="NCBI Taxonomy" id="2732512"/>
    <lineage>
        <taxon>Bacteria</taxon>
        <taxon>Pseudomonadati</taxon>
        <taxon>Pseudomonadota</taxon>
        <taxon>Betaproteobacteria</taxon>
        <taxon>Burkholderiales</taxon>
        <taxon>Comamonadaceae</taxon>
        <taxon>Ramlibacter</taxon>
    </lineage>
</organism>
<proteinExistence type="predicted"/>
<reference evidence="1 2" key="2">
    <citation type="submission" date="2020-06" db="EMBL/GenBank/DDBJ databases">
        <title>Ramlibacter rhizophilus sp. nov., isolated from rhizosphere soil of national flower Mugunghwa from South Korea.</title>
        <authorList>
            <person name="Zheng-Fei Y."/>
            <person name="Huan T."/>
        </authorList>
    </citation>
    <scope>NUCLEOTIDE SEQUENCE [LARGE SCALE GENOMIC DNA]</scope>
    <source>
        <strain evidence="1 2">B156</strain>
    </source>
</reference>
<accession>A0A849KA91</accession>
<evidence type="ECO:0000313" key="2">
    <source>
        <dbReference type="Proteomes" id="UP000552954"/>
    </source>
</evidence>
<gene>
    <name evidence="1" type="ORF">HK415_09455</name>
</gene>
<dbReference type="AlphaFoldDB" id="A0A849KA91"/>
<keyword evidence="2" id="KW-1185">Reference proteome</keyword>
<evidence type="ECO:0000313" key="1">
    <source>
        <dbReference type="EMBL" id="NNU43334.1"/>
    </source>
</evidence>
<dbReference type="Proteomes" id="UP000552954">
    <property type="component" value="Unassembled WGS sequence"/>
</dbReference>
<dbReference type="EMBL" id="JABFCS010000001">
    <property type="protein sequence ID" value="NNU43334.1"/>
    <property type="molecule type" value="Genomic_DNA"/>
</dbReference>
<comment type="caution">
    <text evidence="1">The sequence shown here is derived from an EMBL/GenBank/DDBJ whole genome shotgun (WGS) entry which is preliminary data.</text>
</comment>
<reference evidence="1 2" key="1">
    <citation type="submission" date="2020-05" db="EMBL/GenBank/DDBJ databases">
        <authorList>
            <person name="Khan S.A."/>
            <person name="Jeon C.O."/>
            <person name="Chun B.H."/>
        </authorList>
    </citation>
    <scope>NUCLEOTIDE SEQUENCE [LARGE SCALE GENOMIC DNA]</scope>
    <source>
        <strain evidence="1 2">B156</strain>
    </source>
</reference>